<evidence type="ECO:0000259" key="2">
    <source>
        <dbReference type="Pfam" id="PF05598"/>
    </source>
</evidence>
<sequence length="249" mass="29298">MHHHLILKGLNKMYTNYNMNQLTLDLSTSFSPKENHVAVFIHELVEALQINDPYLFGRPREYDLGAMMKVVLFAYTRETFTSRKIERLAEENLYARWLTQERVPTYRTIARFCVSNDVQELTNKGLDQLTEYLRARNLIDDALFIDGTKILADANKYSFVWKKNTIRFDQMNREKLLTMMTELKEAYALKQIPEGTTLTVDMIDELLTRMELRLDELENEVEATKRLSPNPAKQQRRTLKSQVRKLNAK</sequence>
<feature type="region of interest" description="Disordered" evidence="1">
    <location>
        <begin position="225"/>
        <end position="249"/>
    </location>
</feature>
<evidence type="ECO:0000313" key="3">
    <source>
        <dbReference type="EMBL" id="AWB15660.1"/>
    </source>
</evidence>
<dbReference type="EMBL" id="MG674581">
    <property type="protein sequence ID" value="AWB15660.1"/>
    <property type="molecule type" value="Genomic_DNA"/>
</dbReference>
<proteinExistence type="predicted"/>
<organism evidence="3">
    <name type="scientific">Enterococcus faecium</name>
    <name type="common">Streptococcus faecium</name>
    <dbReference type="NCBI Taxonomy" id="1352"/>
    <lineage>
        <taxon>Bacteria</taxon>
        <taxon>Bacillati</taxon>
        <taxon>Bacillota</taxon>
        <taxon>Bacilli</taxon>
        <taxon>Lactobacillales</taxon>
        <taxon>Enterococcaceae</taxon>
        <taxon>Enterococcus</taxon>
    </lineage>
</organism>
<feature type="domain" description="Transposase InsH N-terminal" evidence="2">
    <location>
        <begin position="31"/>
        <end position="112"/>
    </location>
</feature>
<dbReference type="AlphaFoldDB" id="A0A2S0T1D7"/>
<feature type="compositionally biased region" description="Basic residues" evidence="1">
    <location>
        <begin position="234"/>
        <end position="249"/>
    </location>
</feature>
<geneLocation type="plasmid" evidence="3">
    <name>pHLSA</name>
</geneLocation>
<protein>
    <submittedName>
        <fullName evidence="3">Mobile element protein</fullName>
    </submittedName>
</protein>
<evidence type="ECO:0000256" key="1">
    <source>
        <dbReference type="SAM" id="MobiDB-lite"/>
    </source>
</evidence>
<name>A0A2S0T1D7_ENTFC</name>
<reference evidence="3" key="1">
    <citation type="journal article" date="2018" name="Int. J. Antimicrob. Agents">
        <title>Vancomycin resistance in Enterococcus faecium isolated from Danish chicken meat is located on a pVEF4-like plasmid persisting in poultry for 18 years.</title>
        <authorList>
            <person name="Leinweber H."/>
            <person name="Alotaibi S.M.I."/>
            <person name="Overballe-Petersen S."/>
            <person name="Hansen F."/>
            <person name="Hasman H."/>
            <person name="Bortolaia V."/>
            <person name="Hammerum A.M."/>
            <person name="Ingmer H."/>
        </authorList>
    </citation>
    <scope>NUCLEOTIDE SEQUENCE</scope>
    <source>
        <strain evidence="3">HL1</strain>
        <plasmid evidence="3">pHLSA</plasmid>
    </source>
</reference>
<dbReference type="PANTHER" id="PTHR33408:SF2">
    <property type="entry name" value="TRANSPOSASE DDE DOMAIN-CONTAINING PROTEIN"/>
    <property type="match status" value="1"/>
</dbReference>
<dbReference type="InterPro" id="IPR008490">
    <property type="entry name" value="Transposase_InsH_N"/>
</dbReference>
<dbReference type="PANTHER" id="PTHR33408">
    <property type="entry name" value="TRANSPOSASE"/>
    <property type="match status" value="1"/>
</dbReference>
<accession>A0A2S0T1D7</accession>
<dbReference type="Pfam" id="PF05598">
    <property type="entry name" value="DUF772"/>
    <property type="match status" value="1"/>
</dbReference>
<keyword evidence="3" id="KW-0614">Plasmid</keyword>